<name>Q725J6_NITV2</name>
<proteinExistence type="predicted"/>
<dbReference type="PATRIC" id="fig|882.5.peg.2882"/>
<evidence type="ECO:0000313" key="1">
    <source>
        <dbReference type="EMBL" id="AAS97647.1"/>
    </source>
</evidence>
<gene>
    <name evidence="1" type="ordered locus">DVU_3177</name>
</gene>
<dbReference type="Proteomes" id="UP000002194">
    <property type="component" value="Chromosome"/>
</dbReference>
<protein>
    <submittedName>
        <fullName evidence="1">Uncharacterized protein</fullName>
    </submittedName>
</protein>
<dbReference type="STRING" id="882.DVU_3177"/>
<dbReference type="HOGENOM" id="CLU_3250586_0_0_7"/>
<accession>Q725J6</accession>
<dbReference type="AlphaFoldDB" id="Q725J6"/>
<keyword evidence="2" id="KW-1185">Reference proteome</keyword>
<sequence>MSPGETLVLEYAEEQRDHVQHLARVRHARTGEELPTADGYYRVMLERIE</sequence>
<organism evidence="1 2">
    <name type="scientific">Nitratidesulfovibrio vulgaris (strain ATCC 29579 / DSM 644 / CCUG 34227 / NCIMB 8303 / VKM B-1760 / Hildenborough)</name>
    <name type="common">Desulfovibrio vulgaris</name>
    <dbReference type="NCBI Taxonomy" id="882"/>
    <lineage>
        <taxon>Bacteria</taxon>
        <taxon>Pseudomonadati</taxon>
        <taxon>Thermodesulfobacteriota</taxon>
        <taxon>Desulfovibrionia</taxon>
        <taxon>Desulfovibrionales</taxon>
        <taxon>Desulfovibrionaceae</taxon>
        <taxon>Nitratidesulfovibrio</taxon>
    </lineage>
</organism>
<dbReference type="PaxDb" id="882-DVU_3177"/>
<dbReference type="EMBL" id="AE017285">
    <property type="protein sequence ID" value="AAS97647.1"/>
    <property type="molecule type" value="Genomic_DNA"/>
</dbReference>
<evidence type="ECO:0000313" key="2">
    <source>
        <dbReference type="Proteomes" id="UP000002194"/>
    </source>
</evidence>
<dbReference type="KEGG" id="dvu:DVU_3177"/>
<dbReference type="EnsemblBacteria" id="AAS97647">
    <property type="protein sequence ID" value="AAS97647"/>
    <property type="gene ID" value="DVU_3177"/>
</dbReference>
<reference evidence="1 2" key="1">
    <citation type="journal article" date="2004" name="Nat. Biotechnol.">
        <title>The genome sequence of the anaerobic, sulfate-reducing bacterium Desulfovibrio vulgaris Hildenborough.</title>
        <authorList>
            <person name="Heidelberg J.F."/>
            <person name="Seshadri R."/>
            <person name="Haveman S.A."/>
            <person name="Hemme C.L."/>
            <person name="Paulsen I.T."/>
            <person name="Kolonay J.F."/>
            <person name="Eisen J.A."/>
            <person name="Ward N."/>
            <person name="Methe B."/>
            <person name="Brinkac L.M."/>
            <person name="Daugherty S.C."/>
            <person name="Deboy R.T."/>
            <person name="Dodson R.J."/>
            <person name="Durkin A.S."/>
            <person name="Madupu R."/>
            <person name="Nelson W.C."/>
            <person name="Sullivan S.A."/>
            <person name="Fouts D."/>
            <person name="Haft D.H."/>
            <person name="Selengut J."/>
            <person name="Peterson J.D."/>
            <person name="Davidsen T.M."/>
            <person name="Zafar N."/>
            <person name="Zhou L."/>
            <person name="Radune D."/>
            <person name="Dimitrov G."/>
            <person name="Hance M."/>
            <person name="Tran K."/>
            <person name="Khouri H."/>
            <person name="Gill J."/>
            <person name="Utterback T.R."/>
            <person name="Feldblyum T.V."/>
            <person name="Wall J.D."/>
            <person name="Voordouw G."/>
            <person name="Fraser C.M."/>
        </authorList>
    </citation>
    <scope>NUCLEOTIDE SEQUENCE [LARGE SCALE GENOMIC DNA]</scope>
    <source>
        <strain evidence="2">ATCC 29579 / DSM 644 / NCIMB 8303 / VKM B-1760 / Hildenborough</strain>
    </source>
</reference>